<dbReference type="GO" id="GO:0035556">
    <property type="term" value="P:intracellular signal transduction"/>
    <property type="evidence" value="ECO:0007669"/>
    <property type="project" value="InterPro"/>
</dbReference>
<dbReference type="Gene3D" id="3.30.70.1230">
    <property type="entry name" value="Nucleotide cyclase"/>
    <property type="match status" value="1"/>
</dbReference>
<gene>
    <name evidence="3" type="ORF">SAMN05216199_2336</name>
</gene>
<protein>
    <submittedName>
        <fullName evidence="3">Adenylate cyclase, class 3</fullName>
    </submittedName>
</protein>
<dbReference type="PROSITE" id="PS50125">
    <property type="entry name" value="GUANYLATE_CYCLASE_2"/>
    <property type="match status" value="1"/>
</dbReference>
<dbReference type="Gene3D" id="1.25.40.10">
    <property type="entry name" value="Tetratricopeptide repeat domain"/>
    <property type="match status" value="1"/>
</dbReference>
<sequence length="675" mass="71705">MSDVVEASPVERAQQALARHSWREAFDLLRAEDEAGRLSPGELGLLAQAALWVGQLPVAIDALERAYAAAARAHDNETAAVLAIALARDQLFRNAAPVANAWLRRAERLLAHADEGVGHGWLAATQSFHDALVGDDEGALANATRALDIGRRLQDRNLETFALAERGAALVSAGRVAEGLDLIDEATVAAISGELEPDVAGGVCCTTIETCSALGEWTRAAEWTEAQDRWCRREGISGFPGMCRVFRSEIKRRRGEWLEAEAEARQASVELRGFVPAAVGMALYQIGVIRLRRGDLGGAEAILVEAHALGTDPEPGLSLLRLAEGKVDVAATGIRRALDGPVRTPTWRATPDTGLYRLPLLEAQVEIALARSDSGTARTAAEEVGRIADQFGTRLPAAAAAATMGAVEASEGALEAASRDLQRAVDLYSGADAPYEVAIARRGLAEVHAASGDPDAAIVEARAARGVFDHLGATPDVERTARLLVTLEAATDPRAHGGAGEGAGGVAGTKRVVRSFVFTDIVDSTRLTELLGDESWSRVLDWHDKALRGVVAEHGGEEIKATGDGFFLAFDDVDEALDAAIGIQRRLEHQRREYGFAPQVRIGVHRAEASRSGLDYIGGGVHLAARIGAAAAGSEVLVSMASLQSSRRRDLPVDRRSVKLKGFSEPVEVASIGWR</sequence>
<dbReference type="Pfam" id="PF00211">
    <property type="entry name" value="Guanylate_cyc"/>
    <property type="match status" value="1"/>
</dbReference>
<dbReference type="InterPro" id="IPR011990">
    <property type="entry name" value="TPR-like_helical_dom_sf"/>
</dbReference>
<dbReference type="InterPro" id="IPR001054">
    <property type="entry name" value="A/G_cyclase"/>
</dbReference>
<accession>A0A1H9VI66</accession>
<proteinExistence type="inferred from homology"/>
<organism evidence="3 4">
    <name type="scientific">Pedococcus cremeus</name>
    <dbReference type="NCBI Taxonomy" id="587636"/>
    <lineage>
        <taxon>Bacteria</taxon>
        <taxon>Bacillati</taxon>
        <taxon>Actinomycetota</taxon>
        <taxon>Actinomycetes</taxon>
        <taxon>Micrococcales</taxon>
        <taxon>Intrasporangiaceae</taxon>
        <taxon>Pedococcus</taxon>
    </lineage>
</organism>
<keyword evidence="4" id="KW-1185">Reference proteome</keyword>
<comment type="similarity">
    <text evidence="1">Belongs to the adenylyl cyclase class-3 family.</text>
</comment>
<dbReference type="GO" id="GO:0004016">
    <property type="term" value="F:adenylate cyclase activity"/>
    <property type="evidence" value="ECO:0007669"/>
    <property type="project" value="UniProtKB-ARBA"/>
</dbReference>
<dbReference type="CDD" id="cd07302">
    <property type="entry name" value="CHD"/>
    <property type="match status" value="1"/>
</dbReference>
<evidence type="ECO:0000313" key="4">
    <source>
        <dbReference type="Proteomes" id="UP000199019"/>
    </source>
</evidence>
<feature type="domain" description="Guanylate cyclase" evidence="2">
    <location>
        <begin position="515"/>
        <end position="628"/>
    </location>
</feature>
<dbReference type="SUPFAM" id="SSF55073">
    <property type="entry name" value="Nucleotide cyclase"/>
    <property type="match status" value="1"/>
</dbReference>
<dbReference type="PANTHER" id="PTHR43081">
    <property type="entry name" value="ADENYLATE CYCLASE, TERMINAL-DIFFERENTIATION SPECIFIC-RELATED"/>
    <property type="match status" value="1"/>
</dbReference>
<dbReference type="STRING" id="587636.SAMN05216199_2336"/>
<dbReference type="InterPro" id="IPR050697">
    <property type="entry name" value="Adenylyl/Guanylyl_Cyclase_3/4"/>
</dbReference>
<evidence type="ECO:0000256" key="1">
    <source>
        <dbReference type="ARBA" id="ARBA00005381"/>
    </source>
</evidence>
<dbReference type="InterPro" id="IPR029787">
    <property type="entry name" value="Nucleotide_cyclase"/>
</dbReference>
<dbReference type="RefSeq" id="WP_091758328.1">
    <property type="nucleotide sequence ID" value="NZ_FOHB01000004.1"/>
</dbReference>
<reference evidence="4" key="1">
    <citation type="submission" date="2016-10" db="EMBL/GenBank/DDBJ databases">
        <authorList>
            <person name="Varghese N."/>
            <person name="Submissions S."/>
        </authorList>
    </citation>
    <scope>NUCLEOTIDE SEQUENCE [LARGE SCALE GENOMIC DNA]</scope>
    <source>
        <strain evidence="4">CGMCC 1.6963</strain>
    </source>
</reference>
<dbReference type="PANTHER" id="PTHR43081:SF1">
    <property type="entry name" value="ADENYLATE CYCLASE, TERMINAL-DIFFERENTIATION SPECIFIC"/>
    <property type="match status" value="1"/>
</dbReference>
<dbReference type="Proteomes" id="UP000199019">
    <property type="component" value="Unassembled WGS sequence"/>
</dbReference>
<dbReference type="EMBL" id="FOHB01000004">
    <property type="protein sequence ID" value="SES20923.1"/>
    <property type="molecule type" value="Genomic_DNA"/>
</dbReference>
<evidence type="ECO:0000259" key="2">
    <source>
        <dbReference type="PROSITE" id="PS50125"/>
    </source>
</evidence>
<evidence type="ECO:0000313" key="3">
    <source>
        <dbReference type="EMBL" id="SES20923.1"/>
    </source>
</evidence>
<dbReference type="GO" id="GO:0009190">
    <property type="term" value="P:cyclic nucleotide biosynthetic process"/>
    <property type="evidence" value="ECO:0007669"/>
    <property type="project" value="InterPro"/>
</dbReference>
<name>A0A1H9VI66_9MICO</name>
<dbReference type="SUPFAM" id="SSF48452">
    <property type="entry name" value="TPR-like"/>
    <property type="match status" value="1"/>
</dbReference>
<dbReference type="AlphaFoldDB" id="A0A1H9VI66"/>
<dbReference type="OrthoDB" id="310836at2"/>